<dbReference type="PROSITE" id="PS50109">
    <property type="entry name" value="HIS_KIN"/>
    <property type="match status" value="1"/>
</dbReference>
<evidence type="ECO:0000259" key="10">
    <source>
        <dbReference type="PROSITE" id="PS50109"/>
    </source>
</evidence>
<accession>A0A9D2RWW4</accession>
<evidence type="ECO:0000313" key="11">
    <source>
        <dbReference type="EMBL" id="HJB28245.1"/>
    </source>
</evidence>
<sequence>MFKKLHIQMTIFSTFITSIILIAMTLICLFISESSLRQNSYSTFSNNVGSCIAYLESQSILSHQWLSQAENNYGIKIEVRDNNKPLFYGKLNEKASDTELFEKAVSISREAYALDLENLASAKALTQSEQFQMDGYYAATALIPKSNGTLSAIFLCPLDDLNSQLLFMRLAFAIAVFVAVLALFIFSWFFTRKMLLPIEKSRKSQTEFIASASHELRSPLAVIRSGISAMEKASPQETAHFTAIIQKESDRMAHLVDDMLSLANADNHSWKMLPAPCELDTLLLETYEKYEPLARKKQLTLKIQLPDEPLDPCPCDSSRISQVLSILVDNAISYTPENGTILLSLSQKETTFLLSVADNGPGIPDSSKDSVFQRFYRADSSRNDKQHFGLGLSIAREILQLHHGTIRITDTPGGGATFLISLPGTWKDKK</sequence>
<dbReference type="InterPro" id="IPR003661">
    <property type="entry name" value="HisK_dim/P_dom"/>
</dbReference>
<evidence type="ECO:0000313" key="12">
    <source>
        <dbReference type="Proteomes" id="UP000823842"/>
    </source>
</evidence>
<evidence type="ECO:0000256" key="1">
    <source>
        <dbReference type="ARBA" id="ARBA00000085"/>
    </source>
</evidence>
<organism evidence="11 12">
    <name type="scientific">Candidatus Blautia faecavium</name>
    <dbReference type="NCBI Taxonomy" id="2838487"/>
    <lineage>
        <taxon>Bacteria</taxon>
        <taxon>Bacillati</taxon>
        <taxon>Bacillota</taxon>
        <taxon>Clostridia</taxon>
        <taxon>Lachnospirales</taxon>
        <taxon>Lachnospiraceae</taxon>
        <taxon>Blautia</taxon>
    </lineage>
</organism>
<dbReference type="PRINTS" id="PR00344">
    <property type="entry name" value="BCTRLSENSOR"/>
</dbReference>
<dbReference type="AlphaFoldDB" id="A0A9D2RWW4"/>
<dbReference type="InterPro" id="IPR003594">
    <property type="entry name" value="HATPase_dom"/>
</dbReference>
<dbReference type="FunFam" id="1.10.287.130:FF:000001">
    <property type="entry name" value="Two-component sensor histidine kinase"/>
    <property type="match status" value="1"/>
</dbReference>
<evidence type="ECO:0000256" key="4">
    <source>
        <dbReference type="ARBA" id="ARBA00022553"/>
    </source>
</evidence>
<feature type="domain" description="Histidine kinase" evidence="10">
    <location>
        <begin position="211"/>
        <end position="426"/>
    </location>
</feature>
<dbReference type="SMART" id="SM00388">
    <property type="entry name" value="HisKA"/>
    <property type="match status" value="1"/>
</dbReference>
<comment type="subcellular location">
    <subcellularLocation>
        <location evidence="2">Membrane</location>
    </subcellularLocation>
</comment>
<dbReference type="InterPro" id="IPR004358">
    <property type="entry name" value="Sig_transdc_His_kin-like_C"/>
</dbReference>
<dbReference type="InterPro" id="IPR036890">
    <property type="entry name" value="HATPase_C_sf"/>
</dbReference>
<proteinExistence type="predicted"/>
<dbReference type="Pfam" id="PF02518">
    <property type="entry name" value="HATPase_c"/>
    <property type="match status" value="1"/>
</dbReference>
<dbReference type="InterPro" id="IPR005467">
    <property type="entry name" value="His_kinase_dom"/>
</dbReference>
<keyword evidence="8 9" id="KW-0472">Membrane</keyword>
<dbReference type="Gene3D" id="3.30.565.10">
    <property type="entry name" value="Histidine kinase-like ATPase, C-terminal domain"/>
    <property type="match status" value="1"/>
</dbReference>
<feature type="transmembrane region" description="Helical" evidence="9">
    <location>
        <begin position="12"/>
        <end position="32"/>
    </location>
</feature>
<keyword evidence="6 11" id="KW-0418">Kinase</keyword>
<dbReference type="GO" id="GO:0016020">
    <property type="term" value="C:membrane"/>
    <property type="evidence" value="ECO:0007669"/>
    <property type="project" value="UniProtKB-SubCell"/>
</dbReference>
<dbReference type="SUPFAM" id="SSF47384">
    <property type="entry name" value="Homodimeric domain of signal transducing histidine kinase"/>
    <property type="match status" value="1"/>
</dbReference>
<reference evidence="11" key="1">
    <citation type="journal article" date="2021" name="PeerJ">
        <title>Extensive microbial diversity within the chicken gut microbiome revealed by metagenomics and culture.</title>
        <authorList>
            <person name="Gilroy R."/>
            <person name="Ravi A."/>
            <person name="Getino M."/>
            <person name="Pursley I."/>
            <person name="Horton D.L."/>
            <person name="Alikhan N.F."/>
            <person name="Baker D."/>
            <person name="Gharbi K."/>
            <person name="Hall N."/>
            <person name="Watson M."/>
            <person name="Adriaenssens E.M."/>
            <person name="Foster-Nyarko E."/>
            <person name="Jarju S."/>
            <person name="Secka A."/>
            <person name="Antonio M."/>
            <person name="Oren A."/>
            <person name="Chaudhuri R.R."/>
            <person name="La Ragione R."/>
            <person name="Hildebrand F."/>
            <person name="Pallen M.J."/>
        </authorList>
    </citation>
    <scope>NUCLEOTIDE SEQUENCE</scope>
    <source>
        <strain evidence="11">ChiSjej1B19-5720</strain>
    </source>
</reference>
<comment type="catalytic activity">
    <reaction evidence="1">
        <text>ATP + protein L-histidine = ADP + protein N-phospho-L-histidine.</text>
        <dbReference type="EC" id="2.7.13.3"/>
    </reaction>
</comment>
<evidence type="ECO:0000256" key="7">
    <source>
        <dbReference type="ARBA" id="ARBA00023012"/>
    </source>
</evidence>
<dbReference type="FunFam" id="3.30.565.10:FF:000006">
    <property type="entry name" value="Sensor histidine kinase WalK"/>
    <property type="match status" value="1"/>
</dbReference>
<dbReference type="EC" id="2.7.13.3" evidence="3"/>
<keyword evidence="4" id="KW-0597">Phosphoprotein</keyword>
<dbReference type="CDD" id="cd00075">
    <property type="entry name" value="HATPase"/>
    <property type="match status" value="1"/>
</dbReference>
<dbReference type="Proteomes" id="UP000823842">
    <property type="component" value="Unassembled WGS sequence"/>
</dbReference>
<gene>
    <name evidence="11" type="ORF">IAA06_05575</name>
</gene>
<keyword evidence="9" id="KW-0812">Transmembrane</keyword>
<dbReference type="CDD" id="cd00082">
    <property type="entry name" value="HisKA"/>
    <property type="match status" value="1"/>
</dbReference>
<keyword evidence="5" id="KW-0808">Transferase</keyword>
<keyword evidence="9" id="KW-1133">Transmembrane helix</keyword>
<keyword evidence="7" id="KW-0902">Two-component regulatory system</keyword>
<reference evidence="11" key="2">
    <citation type="submission" date="2021-04" db="EMBL/GenBank/DDBJ databases">
        <authorList>
            <person name="Gilroy R."/>
        </authorList>
    </citation>
    <scope>NUCLEOTIDE SEQUENCE</scope>
    <source>
        <strain evidence="11">ChiSjej1B19-5720</strain>
    </source>
</reference>
<dbReference type="PANTHER" id="PTHR43711:SF1">
    <property type="entry name" value="HISTIDINE KINASE 1"/>
    <property type="match status" value="1"/>
</dbReference>
<evidence type="ECO:0000256" key="3">
    <source>
        <dbReference type="ARBA" id="ARBA00012438"/>
    </source>
</evidence>
<dbReference type="Pfam" id="PF00512">
    <property type="entry name" value="HisKA"/>
    <property type="match status" value="1"/>
</dbReference>
<dbReference type="EMBL" id="DWYZ01000105">
    <property type="protein sequence ID" value="HJB28245.1"/>
    <property type="molecule type" value="Genomic_DNA"/>
</dbReference>
<dbReference type="PANTHER" id="PTHR43711">
    <property type="entry name" value="TWO-COMPONENT HISTIDINE KINASE"/>
    <property type="match status" value="1"/>
</dbReference>
<evidence type="ECO:0000256" key="8">
    <source>
        <dbReference type="ARBA" id="ARBA00023136"/>
    </source>
</evidence>
<evidence type="ECO:0000256" key="2">
    <source>
        <dbReference type="ARBA" id="ARBA00004370"/>
    </source>
</evidence>
<protein>
    <recommendedName>
        <fullName evidence="3">histidine kinase</fullName>
        <ecNumber evidence="3">2.7.13.3</ecNumber>
    </recommendedName>
</protein>
<dbReference type="InterPro" id="IPR050736">
    <property type="entry name" value="Sensor_HK_Regulatory"/>
</dbReference>
<dbReference type="Gene3D" id="1.10.287.130">
    <property type="match status" value="1"/>
</dbReference>
<evidence type="ECO:0000256" key="9">
    <source>
        <dbReference type="SAM" id="Phobius"/>
    </source>
</evidence>
<comment type="caution">
    <text evidence="11">The sequence shown here is derived from an EMBL/GenBank/DDBJ whole genome shotgun (WGS) entry which is preliminary data.</text>
</comment>
<feature type="transmembrane region" description="Helical" evidence="9">
    <location>
        <begin position="167"/>
        <end position="190"/>
    </location>
</feature>
<evidence type="ECO:0000256" key="6">
    <source>
        <dbReference type="ARBA" id="ARBA00022777"/>
    </source>
</evidence>
<evidence type="ECO:0000256" key="5">
    <source>
        <dbReference type="ARBA" id="ARBA00022679"/>
    </source>
</evidence>
<dbReference type="InterPro" id="IPR036097">
    <property type="entry name" value="HisK_dim/P_sf"/>
</dbReference>
<dbReference type="SMART" id="SM00387">
    <property type="entry name" value="HATPase_c"/>
    <property type="match status" value="1"/>
</dbReference>
<dbReference type="GO" id="GO:0000155">
    <property type="term" value="F:phosphorelay sensor kinase activity"/>
    <property type="evidence" value="ECO:0007669"/>
    <property type="project" value="InterPro"/>
</dbReference>
<name>A0A9D2RWW4_9FIRM</name>
<dbReference type="SUPFAM" id="SSF55874">
    <property type="entry name" value="ATPase domain of HSP90 chaperone/DNA topoisomerase II/histidine kinase"/>
    <property type="match status" value="1"/>
</dbReference>